<dbReference type="EMBL" id="MF417886">
    <property type="protein sequence ID" value="ASN69155.1"/>
    <property type="molecule type" value="Genomic_DNA"/>
</dbReference>
<evidence type="ECO:0000313" key="1">
    <source>
        <dbReference type="EMBL" id="ASN69155.1"/>
    </source>
</evidence>
<gene>
    <name evidence="1" type="ORF">7F23_42</name>
</gene>
<sequence>MVGKVTVWYMTEEERLAYIAKQLFQLNSHLGQYLRKMKKNVKYHRKMVQKARKNCGIKENPNRRTL</sequence>
<protein>
    <submittedName>
        <fullName evidence="1">Uncharacterized protein</fullName>
    </submittedName>
</protein>
<name>A0A2H4J253_9CAUD</name>
<proteinExistence type="predicted"/>
<reference evidence="1" key="1">
    <citation type="submission" date="2017-06" db="EMBL/GenBank/DDBJ databases">
        <title>Novel phages from South African skin metaviromes.</title>
        <authorList>
            <person name="van Zyl L.J."/>
            <person name="Abrahams Y."/>
            <person name="Stander E.A."/>
            <person name="Kirby B.M."/>
            <person name="Clavaud C."/>
            <person name="Farcet C."/>
            <person name="Breton L."/>
            <person name="Trindade M.I."/>
        </authorList>
    </citation>
    <scope>NUCLEOTIDE SEQUENCE</scope>
</reference>
<accession>A0A2H4J253</accession>
<organism evidence="1">
    <name type="scientific">uncultured Caudovirales phage</name>
    <dbReference type="NCBI Taxonomy" id="2100421"/>
    <lineage>
        <taxon>Viruses</taxon>
        <taxon>Duplodnaviria</taxon>
        <taxon>Heunggongvirae</taxon>
        <taxon>Uroviricota</taxon>
        <taxon>Caudoviricetes</taxon>
        <taxon>Peduoviridae</taxon>
        <taxon>Maltschvirus</taxon>
        <taxon>Maltschvirus maltsch</taxon>
    </lineage>
</organism>